<dbReference type="EC" id="1.15.1.1" evidence="2"/>
<keyword evidence="2" id="KW-0862">Zinc</keyword>
<keyword evidence="2" id="KW-0560">Oxidoreductase</keyword>
<keyword evidence="2" id="KW-0186">Copper</keyword>
<dbReference type="InterPro" id="IPR001424">
    <property type="entry name" value="SOD_Cu_Zn_dom"/>
</dbReference>
<dbReference type="InterPro" id="IPR018152">
    <property type="entry name" value="SOD_Cu/Zn_BS"/>
</dbReference>
<dbReference type="GO" id="GO:0005507">
    <property type="term" value="F:copper ion binding"/>
    <property type="evidence" value="ECO:0007669"/>
    <property type="project" value="InterPro"/>
</dbReference>
<keyword evidence="4" id="KW-0732">Signal</keyword>
<dbReference type="Pfam" id="PF00080">
    <property type="entry name" value="Sod_Cu"/>
    <property type="match status" value="1"/>
</dbReference>
<keyword evidence="7" id="KW-1185">Reference proteome</keyword>
<reference evidence="6 7" key="1">
    <citation type="submission" date="2018-05" db="EMBL/GenBank/DDBJ databases">
        <title>Genomic Encyclopedia of Type Strains, Phase IV (KMG-IV): sequencing the most valuable type-strain genomes for metagenomic binning, comparative biology and taxonomic classification.</title>
        <authorList>
            <person name="Goeker M."/>
        </authorList>
    </citation>
    <scope>NUCLEOTIDE SEQUENCE [LARGE SCALE GENOMIC DNA]</scope>
    <source>
        <strain evidence="6 7">DSM 23606</strain>
    </source>
</reference>
<feature type="compositionally biased region" description="Basic and acidic residues" evidence="3">
    <location>
        <begin position="75"/>
        <end position="84"/>
    </location>
</feature>
<accession>A0A317MZG1</accession>
<evidence type="ECO:0000313" key="6">
    <source>
        <dbReference type="EMBL" id="PWV64496.1"/>
    </source>
</evidence>
<gene>
    <name evidence="6" type="ORF">C7443_102145</name>
</gene>
<comment type="catalytic activity">
    <reaction evidence="2">
        <text>2 superoxide + 2 H(+) = H2O2 + O2</text>
        <dbReference type="Rhea" id="RHEA:20696"/>
        <dbReference type="ChEBI" id="CHEBI:15378"/>
        <dbReference type="ChEBI" id="CHEBI:15379"/>
        <dbReference type="ChEBI" id="CHEBI:16240"/>
        <dbReference type="ChEBI" id="CHEBI:18421"/>
        <dbReference type="EC" id="1.15.1.1"/>
    </reaction>
</comment>
<evidence type="ECO:0000256" key="1">
    <source>
        <dbReference type="ARBA" id="ARBA00010457"/>
    </source>
</evidence>
<sequence length="174" mass="17443">MKHRLALLLALCTGSFAAHAEEALKIPMNALDASGASAPIGSISASSSPYGVIFTPELSGLAPGIHGFHVHEKPDCGPSEKDGKTVPGGAAGGHYDPEKTGKHEGPYGAGHLGDLPALYVGADGKATQPVLAPRLKLADLKGRSLMIHAGGDNHSDHPAPLGGGGARVACGVVP</sequence>
<comment type="cofactor">
    <cofactor evidence="2">
        <name>Zn(2+)</name>
        <dbReference type="ChEBI" id="CHEBI:29105"/>
    </cofactor>
    <text evidence="2">Binds 1 zinc ion per subunit.</text>
</comment>
<feature type="region of interest" description="Disordered" evidence="3">
    <location>
        <begin position="75"/>
        <end position="105"/>
    </location>
</feature>
<organism evidence="6 7">
    <name type="scientific">Plasticicumulans acidivorans</name>
    <dbReference type="NCBI Taxonomy" id="886464"/>
    <lineage>
        <taxon>Bacteria</taxon>
        <taxon>Pseudomonadati</taxon>
        <taxon>Pseudomonadota</taxon>
        <taxon>Gammaproteobacteria</taxon>
        <taxon>Candidatus Competibacteraceae</taxon>
        <taxon>Plasticicumulans</taxon>
    </lineage>
</organism>
<keyword evidence="2" id="KW-0479">Metal-binding</keyword>
<feature type="chain" id="PRO_5016440058" description="Superoxide dismutase [Cu-Zn]" evidence="4">
    <location>
        <begin position="21"/>
        <end position="174"/>
    </location>
</feature>
<dbReference type="CDD" id="cd00305">
    <property type="entry name" value="Cu-Zn_Superoxide_Dismutase"/>
    <property type="match status" value="1"/>
</dbReference>
<dbReference type="OrthoDB" id="5431326at2"/>
<dbReference type="NCBIfam" id="NF007628">
    <property type="entry name" value="PRK10290.1"/>
    <property type="match status" value="1"/>
</dbReference>
<dbReference type="Gene3D" id="2.60.40.200">
    <property type="entry name" value="Superoxide dismutase, copper/zinc binding domain"/>
    <property type="match status" value="1"/>
</dbReference>
<comment type="caution">
    <text evidence="6">The sequence shown here is derived from an EMBL/GenBank/DDBJ whole genome shotgun (WGS) entry which is preliminary data.</text>
</comment>
<dbReference type="PROSITE" id="PS00332">
    <property type="entry name" value="SOD_CU_ZN_2"/>
    <property type="match status" value="1"/>
</dbReference>
<protein>
    <recommendedName>
        <fullName evidence="2">Superoxide dismutase [Cu-Zn]</fullName>
        <ecNumber evidence="2">1.15.1.1</ecNumber>
    </recommendedName>
</protein>
<comment type="function">
    <text evidence="2">Destroys radicals which are normally produced within the cells and which are toxic to biological systems.</text>
</comment>
<dbReference type="Proteomes" id="UP000246569">
    <property type="component" value="Unassembled WGS sequence"/>
</dbReference>
<proteinExistence type="inferred from homology"/>
<dbReference type="EMBL" id="QGTJ01000002">
    <property type="protein sequence ID" value="PWV64496.1"/>
    <property type="molecule type" value="Genomic_DNA"/>
</dbReference>
<dbReference type="InterPro" id="IPR036423">
    <property type="entry name" value="SOD-like_Cu/Zn_dom_sf"/>
</dbReference>
<evidence type="ECO:0000313" key="7">
    <source>
        <dbReference type="Proteomes" id="UP000246569"/>
    </source>
</evidence>
<evidence type="ECO:0000256" key="3">
    <source>
        <dbReference type="SAM" id="MobiDB-lite"/>
    </source>
</evidence>
<feature type="domain" description="Superoxide dismutase copper/zinc binding" evidence="5">
    <location>
        <begin position="49"/>
        <end position="173"/>
    </location>
</feature>
<dbReference type="RefSeq" id="WP_110017155.1">
    <property type="nucleotide sequence ID" value="NZ_QGTJ01000002.1"/>
</dbReference>
<dbReference type="GO" id="GO:0004784">
    <property type="term" value="F:superoxide dismutase activity"/>
    <property type="evidence" value="ECO:0007669"/>
    <property type="project" value="UniProtKB-EC"/>
</dbReference>
<dbReference type="InterPro" id="IPR024134">
    <property type="entry name" value="SOD_Cu/Zn_/chaperone"/>
</dbReference>
<evidence type="ECO:0000259" key="5">
    <source>
        <dbReference type="Pfam" id="PF00080"/>
    </source>
</evidence>
<comment type="similarity">
    <text evidence="1 2">Belongs to the Cu-Zn superoxide dismutase family.</text>
</comment>
<feature type="signal peptide" evidence="4">
    <location>
        <begin position="1"/>
        <end position="20"/>
    </location>
</feature>
<name>A0A317MZG1_9GAMM</name>
<dbReference type="SUPFAM" id="SSF49329">
    <property type="entry name" value="Cu,Zn superoxide dismutase-like"/>
    <property type="match status" value="1"/>
</dbReference>
<evidence type="ECO:0000256" key="4">
    <source>
        <dbReference type="SAM" id="SignalP"/>
    </source>
</evidence>
<dbReference type="AlphaFoldDB" id="A0A317MZG1"/>
<comment type="cofactor">
    <cofactor evidence="2">
        <name>Cu cation</name>
        <dbReference type="ChEBI" id="CHEBI:23378"/>
    </cofactor>
    <text evidence="2">Binds 1 copper ion per subunit.</text>
</comment>
<evidence type="ECO:0000256" key="2">
    <source>
        <dbReference type="RuleBase" id="RU000393"/>
    </source>
</evidence>
<dbReference type="PANTHER" id="PTHR10003">
    <property type="entry name" value="SUPEROXIDE DISMUTASE CU-ZN -RELATED"/>
    <property type="match status" value="1"/>
</dbReference>
<dbReference type="PROSITE" id="PS00087">
    <property type="entry name" value="SOD_CU_ZN_1"/>
    <property type="match status" value="1"/>
</dbReference>
<feature type="compositionally biased region" description="Basic and acidic residues" evidence="3">
    <location>
        <begin position="95"/>
        <end position="105"/>
    </location>
</feature>